<organism evidence="1">
    <name type="scientific">Candidatus Phytoplasma australasiaticum subsp. australasiaticum</name>
    <dbReference type="NCBI Taxonomy" id="2832407"/>
    <lineage>
        <taxon>Bacteria</taxon>
        <taxon>Bacillati</taxon>
        <taxon>Mycoplasmatota</taxon>
        <taxon>Mollicutes</taxon>
        <taxon>Acholeplasmatales</taxon>
        <taxon>Acholeplasmataceae</taxon>
        <taxon>Candidatus Phytoplasma</taxon>
        <taxon>16SrII (Peanut WB group)</taxon>
        <taxon>Candidatus Phytoplasma australasiaticum</taxon>
    </lineage>
</organism>
<protein>
    <submittedName>
        <fullName evidence="1">Uncharacterized protein</fullName>
    </submittedName>
</protein>
<dbReference type="EMBL" id="CP060385">
    <property type="protein sequence ID" value="QOX89407.1"/>
    <property type="molecule type" value="Genomic_DNA"/>
</dbReference>
<proteinExistence type="predicted"/>
<accession>A0A7S7FZK5</accession>
<gene>
    <name evidence="1" type="ORF">H7685_00355</name>
</gene>
<name>A0A7S7FZK5_9MOLU</name>
<reference evidence="1" key="1">
    <citation type="submission" date="2020-08" db="EMBL/GenBank/DDBJ databases">
        <title>Phytoplasma sp. strain PR08 associated with Phyllody Disease of Parthenium hysterophorus.</title>
        <authorList>
            <person name="Kirdat K."/>
            <person name="Tiwarekar B."/>
            <person name="Yadav A."/>
        </authorList>
    </citation>
    <scope>NUCLEOTIDE SEQUENCE [LARGE SCALE GENOMIC DNA]</scope>
    <source>
        <strain evidence="1">PR08</strain>
    </source>
</reference>
<sequence>MQECYQGLLVSQYFTKNVICCIVKFLVSKIVNSLGLKLQQCNSYALLETNCIFGDNKTQEEITKSFPVKKFEDFDLSIYVKGLLELERIKLALKLYHLNFIM</sequence>
<dbReference type="AlphaFoldDB" id="A0A7S7FZK5"/>
<evidence type="ECO:0000313" key="1">
    <source>
        <dbReference type="EMBL" id="QOX89407.1"/>
    </source>
</evidence>